<name>A0A1G6TFV9_9BACT</name>
<reference evidence="2" key="1">
    <citation type="submission" date="2016-10" db="EMBL/GenBank/DDBJ databases">
        <authorList>
            <person name="Varghese N."/>
            <person name="Submissions S."/>
        </authorList>
    </citation>
    <scope>NUCLEOTIDE SEQUENCE [LARGE SCALE GENOMIC DNA]</scope>
    <source>
        <strain evidence="2">DSM 23095</strain>
    </source>
</reference>
<proteinExistence type="predicted"/>
<dbReference type="GO" id="GO:0032259">
    <property type="term" value="P:methylation"/>
    <property type="evidence" value="ECO:0007669"/>
    <property type="project" value="UniProtKB-KW"/>
</dbReference>
<keyword evidence="1" id="KW-0489">Methyltransferase</keyword>
<evidence type="ECO:0000313" key="1">
    <source>
        <dbReference type="EMBL" id="SDD28042.1"/>
    </source>
</evidence>
<accession>A0A1G6TFV9</accession>
<dbReference type="Proteomes" id="UP000199060">
    <property type="component" value="Unassembled WGS sequence"/>
</dbReference>
<dbReference type="STRING" id="686796.SAMN04488104_102231"/>
<protein>
    <submittedName>
        <fullName evidence="1">2-polyprenyl-3-methyl-5-hydroxy-6-metoxy-1,4-benzoquinol methylase</fullName>
    </submittedName>
</protein>
<dbReference type="SUPFAM" id="SSF53335">
    <property type="entry name" value="S-adenosyl-L-methionine-dependent methyltransferases"/>
    <property type="match status" value="1"/>
</dbReference>
<gene>
    <name evidence="1" type="ORF">SAMN04488104_102231</name>
</gene>
<dbReference type="Pfam" id="PF13489">
    <property type="entry name" value="Methyltransf_23"/>
    <property type="match status" value="1"/>
</dbReference>
<dbReference type="PANTHER" id="PTHR43861:SF6">
    <property type="entry name" value="METHYLTRANSFERASE TYPE 11"/>
    <property type="match status" value="1"/>
</dbReference>
<dbReference type="Gene3D" id="3.40.50.150">
    <property type="entry name" value="Vaccinia Virus protein VP39"/>
    <property type="match status" value="1"/>
</dbReference>
<keyword evidence="1" id="KW-0808">Transferase</keyword>
<dbReference type="AlphaFoldDB" id="A0A1G6TFV9"/>
<keyword evidence="2" id="KW-1185">Reference proteome</keyword>
<organism evidence="1 2">
    <name type="scientific">Algoriphagus faecimaris</name>
    <dbReference type="NCBI Taxonomy" id="686796"/>
    <lineage>
        <taxon>Bacteria</taxon>
        <taxon>Pseudomonadati</taxon>
        <taxon>Bacteroidota</taxon>
        <taxon>Cytophagia</taxon>
        <taxon>Cytophagales</taxon>
        <taxon>Cyclobacteriaceae</taxon>
        <taxon>Algoriphagus</taxon>
    </lineage>
</organism>
<dbReference type="InterPro" id="IPR029063">
    <property type="entry name" value="SAM-dependent_MTases_sf"/>
</dbReference>
<dbReference type="OrthoDB" id="2370471at2"/>
<dbReference type="GO" id="GO:0008168">
    <property type="term" value="F:methyltransferase activity"/>
    <property type="evidence" value="ECO:0007669"/>
    <property type="project" value="UniProtKB-KW"/>
</dbReference>
<dbReference type="EMBL" id="FNAC01000022">
    <property type="protein sequence ID" value="SDD28042.1"/>
    <property type="molecule type" value="Genomic_DNA"/>
</dbReference>
<dbReference type="PANTHER" id="PTHR43861">
    <property type="entry name" value="TRANS-ACONITATE 2-METHYLTRANSFERASE-RELATED"/>
    <property type="match status" value="1"/>
</dbReference>
<evidence type="ECO:0000313" key="2">
    <source>
        <dbReference type="Proteomes" id="UP000199060"/>
    </source>
</evidence>
<sequence>MSERLNKCPLCKSGHFLNDREVIDHAVSKEKFILCRCTQCNLLFTNPRPKKKEIEPYYEFPQYYSHTDSTSTFTEKIYNRVRKVNIRKKVRLIESLIPKGKILDYGCGAGFLLQALKTRGWEIDGMEPNTKARKKASQLTNQKIYKSTAFFEEKPKYDVITLFHVLEHIHSLRKTLNKLKKALNPNGYILIAVPNYKSLDAVKYQESWAGWDVPRHLYHFSNESIVNLADQFNLAVHEKIPMIFDSYYVSLLSEKYKNPESNAFSNYINAMRLGWQSNQKAKKTKEYSSILYILKKK</sequence>
<dbReference type="CDD" id="cd02440">
    <property type="entry name" value="AdoMet_MTases"/>
    <property type="match status" value="1"/>
</dbReference>